<keyword evidence="6" id="KW-1185">Reference proteome</keyword>
<dbReference type="EMBL" id="MN723850">
    <property type="protein sequence ID" value="QGZ15810.1"/>
    <property type="molecule type" value="Genomic_DNA"/>
</dbReference>
<gene>
    <name evidence="5" type="ORF">Apostate_221</name>
</gene>
<evidence type="ECO:0000256" key="3">
    <source>
        <dbReference type="ARBA" id="ARBA00022842"/>
    </source>
</evidence>
<dbReference type="GO" id="GO:0003677">
    <property type="term" value="F:DNA binding"/>
    <property type="evidence" value="ECO:0007669"/>
    <property type="project" value="InterPro"/>
</dbReference>
<dbReference type="SUPFAM" id="SSF64496">
    <property type="entry name" value="DNA-binding domain of intron-encoded endonucleases"/>
    <property type="match status" value="2"/>
</dbReference>
<dbReference type="NCBIfam" id="TIGR01453">
    <property type="entry name" value="grpIintron_endo"/>
    <property type="match status" value="1"/>
</dbReference>
<dbReference type="InterPro" id="IPR035901">
    <property type="entry name" value="GIY-YIG_endonuc_sf"/>
</dbReference>
<dbReference type="Pfam" id="PF01541">
    <property type="entry name" value="GIY-YIG"/>
    <property type="match status" value="1"/>
</dbReference>
<evidence type="ECO:0000256" key="1">
    <source>
        <dbReference type="ARBA" id="ARBA00001946"/>
    </source>
</evidence>
<accession>A0A6B9JAL2</accession>
<comment type="similarity">
    <text evidence="2">To endonucleases of group I introns of fungi and phage.</text>
</comment>
<keyword evidence="5" id="KW-0255">Endonuclease</keyword>
<organism evidence="5 6">
    <name type="scientific">Acinetobacter phage vB_AbaM_Apostate</name>
    <dbReference type="NCBI Taxonomy" id="2686308"/>
    <lineage>
        <taxon>Viruses</taxon>
        <taxon>Duplodnaviria</taxon>
        <taxon>Heunggongvirae</taxon>
        <taxon>Uroviricota</taxon>
        <taxon>Caudoviricetes</taxon>
        <taxon>Pantevenvirales</taxon>
        <taxon>Straboviridae</taxon>
        <taxon>Twarogvirinae</taxon>
        <taxon>Lazarusvirus</taxon>
        <taxon>Lazarusvirus apostate</taxon>
    </lineage>
</organism>
<dbReference type="SUPFAM" id="SSF82771">
    <property type="entry name" value="GIY-YIG endonuclease"/>
    <property type="match status" value="1"/>
</dbReference>
<evidence type="ECO:0000313" key="5">
    <source>
        <dbReference type="EMBL" id="QGZ15810.1"/>
    </source>
</evidence>
<feature type="domain" description="GIY-YIG" evidence="4">
    <location>
        <begin position="1"/>
        <end position="89"/>
    </location>
</feature>
<dbReference type="InterPro" id="IPR003611">
    <property type="entry name" value="NUMOD3"/>
</dbReference>
<reference evidence="5 6" key="1">
    <citation type="submission" date="2019-11" db="EMBL/GenBank/DDBJ databases">
        <authorList>
            <person name="Shneider M.M."/>
            <person name="Evseev P.V."/>
            <person name="Timoshina O.Y."/>
            <person name="Mikhailova Y.V."/>
            <person name="Shelenkov A.A."/>
            <person name="Yanushevich Y."/>
            <person name="Shagin D.A."/>
            <person name="Popova A.V."/>
            <person name="Miroshnikov K.A."/>
        </authorList>
    </citation>
    <scope>NUCLEOTIDE SEQUENCE [LARGE SCALE GENOMIC DNA]</scope>
</reference>
<dbReference type="Pfam" id="PF07460">
    <property type="entry name" value="NUMOD3"/>
    <property type="match status" value="2"/>
</dbReference>
<dbReference type="GO" id="GO:0004519">
    <property type="term" value="F:endonuclease activity"/>
    <property type="evidence" value="ECO:0007669"/>
    <property type="project" value="UniProtKB-KW"/>
</dbReference>
<comment type="cofactor">
    <cofactor evidence="1">
        <name>Mg(2+)</name>
        <dbReference type="ChEBI" id="CHEBI:18420"/>
    </cofactor>
</comment>
<evidence type="ECO:0000256" key="2">
    <source>
        <dbReference type="ARBA" id="ARBA00010045"/>
    </source>
</evidence>
<dbReference type="SMART" id="SM00496">
    <property type="entry name" value="IENR2"/>
    <property type="match status" value="3"/>
</dbReference>
<name>A0A6B9JAL2_9CAUD</name>
<protein>
    <submittedName>
        <fullName evidence="5">Putative intron endonuclease</fullName>
    </submittedName>
</protein>
<dbReference type="InterPro" id="IPR000305">
    <property type="entry name" value="GIY-YIG_endonuc"/>
</dbReference>
<keyword evidence="5" id="KW-0540">Nuclease</keyword>
<sequence>MESGIYKIENTKTGKCYVGSAKNFKSRWARHFKDLENGCHSSIKLQRSYNKHGRDVFITCILEELPYSKDIIIDRENYWMQKLNSKENGYNIADAAFGDTITHHPNRDEIIKKRTNTIKNNCSKMTAKERSLKFGHFGADNGMFGKTHTPETRKKLSELALGNSYAVGHKVSDEGREKLSKLAKERTGEKNPFFGKTHSEETRKKLSKALRGNIPPNTMKYSINGIVYTGLREAEEHTNIKRSTIRHRCLSSKFPTYFMLPLSS</sequence>
<evidence type="ECO:0000313" key="6">
    <source>
        <dbReference type="Proteomes" id="UP000437454"/>
    </source>
</evidence>
<keyword evidence="5" id="KW-0378">Hydrolase</keyword>
<dbReference type="Gene3D" id="3.40.1440.10">
    <property type="entry name" value="GIY-YIG endonuclease"/>
    <property type="match status" value="1"/>
</dbReference>
<evidence type="ECO:0000259" key="4">
    <source>
        <dbReference type="PROSITE" id="PS50164"/>
    </source>
</evidence>
<dbReference type="CDD" id="cd10437">
    <property type="entry name" value="GIY-YIG_HE_I-TevI_like"/>
    <property type="match status" value="1"/>
</dbReference>
<dbReference type="PROSITE" id="PS50164">
    <property type="entry name" value="GIY_YIG"/>
    <property type="match status" value="1"/>
</dbReference>
<proteinExistence type="predicted"/>
<dbReference type="SMART" id="SM00465">
    <property type="entry name" value="GIYc"/>
    <property type="match status" value="1"/>
</dbReference>
<dbReference type="InterPro" id="IPR006350">
    <property type="entry name" value="Intron_endoG1"/>
</dbReference>
<keyword evidence="3" id="KW-0460">Magnesium</keyword>
<dbReference type="Proteomes" id="UP000437454">
    <property type="component" value="Segment"/>
</dbReference>